<comment type="caution">
    <text evidence="1">The sequence shown here is derived from an EMBL/GenBank/DDBJ whole genome shotgun (WGS) entry which is preliminary data.</text>
</comment>
<accession>A0ABR2CZK6</accession>
<dbReference type="Proteomes" id="UP001472677">
    <property type="component" value="Unassembled WGS sequence"/>
</dbReference>
<protein>
    <submittedName>
        <fullName evidence="1">Uncharacterized protein</fullName>
    </submittedName>
</protein>
<sequence>MNSGLSLKPMPLPNPFFFLERPKPKRHGKLFIVPAVDFEDLPKAKTRFLIRSGYADLNPSEFRATTLRWNLARVLERICSKGVVHAQGA</sequence>
<organism evidence="1 2">
    <name type="scientific">Hibiscus sabdariffa</name>
    <name type="common">roselle</name>
    <dbReference type="NCBI Taxonomy" id="183260"/>
    <lineage>
        <taxon>Eukaryota</taxon>
        <taxon>Viridiplantae</taxon>
        <taxon>Streptophyta</taxon>
        <taxon>Embryophyta</taxon>
        <taxon>Tracheophyta</taxon>
        <taxon>Spermatophyta</taxon>
        <taxon>Magnoliopsida</taxon>
        <taxon>eudicotyledons</taxon>
        <taxon>Gunneridae</taxon>
        <taxon>Pentapetalae</taxon>
        <taxon>rosids</taxon>
        <taxon>malvids</taxon>
        <taxon>Malvales</taxon>
        <taxon>Malvaceae</taxon>
        <taxon>Malvoideae</taxon>
        <taxon>Hibiscus</taxon>
    </lineage>
</organism>
<proteinExistence type="predicted"/>
<dbReference type="EMBL" id="JBBPBM010000039">
    <property type="protein sequence ID" value="KAK8526339.1"/>
    <property type="molecule type" value="Genomic_DNA"/>
</dbReference>
<name>A0ABR2CZK6_9ROSI</name>
<evidence type="ECO:0000313" key="2">
    <source>
        <dbReference type="Proteomes" id="UP001472677"/>
    </source>
</evidence>
<evidence type="ECO:0000313" key="1">
    <source>
        <dbReference type="EMBL" id="KAK8526339.1"/>
    </source>
</evidence>
<reference evidence="1 2" key="1">
    <citation type="journal article" date="2024" name="G3 (Bethesda)">
        <title>Genome assembly of Hibiscus sabdariffa L. provides insights into metabolisms of medicinal natural products.</title>
        <authorList>
            <person name="Kim T."/>
        </authorList>
    </citation>
    <scope>NUCLEOTIDE SEQUENCE [LARGE SCALE GENOMIC DNA]</scope>
    <source>
        <strain evidence="1">TK-2024</strain>
        <tissue evidence="1">Old leaves</tissue>
    </source>
</reference>
<gene>
    <name evidence="1" type="ORF">V6N12_020813</name>
</gene>
<keyword evidence="2" id="KW-1185">Reference proteome</keyword>